<dbReference type="Proteomes" id="UP000190135">
    <property type="component" value="Unassembled WGS sequence"/>
</dbReference>
<dbReference type="Pfam" id="PF00892">
    <property type="entry name" value="EamA"/>
    <property type="match status" value="2"/>
</dbReference>
<dbReference type="InterPro" id="IPR000620">
    <property type="entry name" value="EamA_dom"/>
</dbReference>
<feature type="transmembrane region" description="Helical" evidence="6">
    <location>
        <begin position="99"/>
        <end position="117"/>
    </location>
</feature>
<evidence type="ECO:0000256" key="3">
    <source>
        <dbReference type="ARBA" id="ARBA00022692"/>
    </source>
</evidence>
<name>A0A1T4T2H7_9HYPH</name>
<sequence length="297" mass="31280">MRSDYRPQIALVVAGFSLYSAVDALTKYLSLRYSILQILLIDTLVSLLPITLIGFVHGKGWRGLSIRSLPLHSVRAMFGLGAMILNLYAFAHMPLADAYAILFSGPLVMTALSSLMFKEKVAPSAWAAIAGGFAGILVMLRPSGPAIGTGALSAVLGVLCFSFSALIIRHFGQNETPISFPLYGNGTAAAAIACLLAFGCPGGIVTPTQYDLGVNVVAGLILGIAATAVLAAFRAAPASVVSPFQYYQMVWAVLLGWLIFGDTPTPFLGIGGSLIIGSGLYLLRTENRRAQANHSTK</sequence>
<dbReference type="Gene3D" id="1.10.3730.20">
    <property type="match status" value="1"/>
</dbReference>
<dbReference type="PANTHER" id="PTHR22911:SF6">
    <property type="entry name" value="SOLUTE CARRIER FAMILY 35 MEMBER G1"/>
    <property type="match status" value="1"/>
</dbReference>
<keyword evidence="4 6" id="KW-1133">Transmembrane helix</keyword>
<evidence type="ECO:0000256" key="5">
    <source>
        <dbReference type="ARBA" id="ARBA00023136"/>
    </source>
</evidence>
<reference evidence="8 9" key="1">
    <citation type="submission" date="2017-02" db="EMBL/GenBank/DDBJ databases">
        <authorList>
            <person name="Peterson S.W."/>
        </authorList>
    </citation>
    <scope>NUCLEOTIDE SEQUENCE [LARGE SCALE GENOMIC DNA]</scope>
    <source>
        <strain evidence="8 9">USBA 369</strain>
    </source>
</reference>
<feature type="transmembrane region" description="Helical" evidence="6">
    <location>
        <begin position="244"/>
        <end position="260"/>
    </location>
</feature>
<organism evidence="8 9">
    <name type="scientific">Consotaella salsifontis</name>
    <dbReference type="NCBI Taxonomy" id="1365950"/>
    <lineage>
        <taxon>Bacteria</taxon>
        <taxon>Pseudomonadati</taxon>
        <taxon>Pseudomonadota</taxon>
        <taxon>Alphaproteobacteria</taxon>
        <taxon>Hyphomicrobiales</taxon>
        <taxon>Aurantimonadaceae</taxon>
        <taxon>Consotaella</taxon>
    </lineage>
</organism>
<comment type="similarity">
    <text evidence="2">Belongs to the drug/metabolite transporter (DMT) superfamily. 10 TMS drug/metabolite exporter (DME) (TC 2.A.7.3) family.</text>
</comment>
<accession>A0A1T4T2H7</accession>
<feature type="transmembrane region" description="Helical" evidence="6">
    <location>
        <begin position="76"/>
        <end position="93"/>
    </location>
</feature>
<feature type="transmembrane region" description="Helical" evidence="6">
    <location>
        <begin position="146"/>
        <end position="168"/>
    </location>
</feature>
<dbReference type="AlphaFoldDB" id="A0A1T4T2H7"/>
<evidence type="ECO:0000259" key="7">
    <source>
        <dbReference type="Pfam" id="PF00892"/>
    </source>
</evidence>
<comment type="subcellular location">
    <subcellularLocation>
        <location evidence="1">Membrane</location>
        <topology evidence="1">Multi-pass membrane protein</topology>
    </subcellularLocation>
</comment>
<feature type="transmembrane region" description="Helical" evidence="6">
    <location>
        <begin position="212"/>
        <end position="232"/>
    </location>
</feature>
<feature type="domain" description="EamA" evidence="7">
    <location>
        <begin position="9"/>
        <end position="140"/>
    </location>
</feature>
<gene>
    <name evidence="8" type="ORF">SAMN05428963_11786</name>
</gene>
<dbReference type="InterPro" id="IPR037185">
    <property type="entry name" value="EmrE-like"/>
</dbReference>
<proteinExistence type="inferred from homology"/>
<keyword evidence="9" id="KW-1185">Reference proteome</keyword>
<dbReference type="SUPFAM" id="SSF103481">
    <property type="entry name" value="Multidrug resistance efflux transporter EmrE"/>
    <property type="match status" value="2"/>
</dbReference>
<keyword evidence="5 6" id="KW-0472">Membrane</keyword>
<protein>
    <submittedName>
        <fullName evidence="8">EamA domain-containing membrane protein RarD</fullName>
    </submittedName>
</protein>
<keyword evidence="3 6" id="KW-0812">Transmembrane</keyword>
<dbReference type="GO" id="GO:0016020">
    <property type="term" value="C:membrane"/>
    <property type="evidence" value="ECO:0007669"/>
    <property type="project" value="UniProtKB-SubCell"/>
</dbReference>
<evidence type="ECO:0000256" key="2">
    <source>
        <dbReference type="ARBA" id="ARBA00009853"/>
    </source>
</evidence>
<evidence type="ECO:0000313" key="9">
    <source>
        <dbReference type="Proteomes" id="UP000190135"/>
    </source>
</evidence>
<feature type="transmembrane region" description="Helical" evidence="6">
    <location>
        <begin position="124"/>
        <end position="140"/>
    </location>
</feature>
<evidence type="ECO:0000256" key="6">
    <source>
        <dbReference type="SAM" id="Phobius"/>
    </source>
</evidence>
<dbReference type="EMBL" id="FUXL01000017">
    <property type="protein sequence ID" value="SKA34642.1"/>
    <property type="molecule type" value="Genomic_DNA"/>
</dbReference>
<evidence type="ECO:0000256" key="4">
    <source>
        <dbReference type="ARBA" id="ARBA00022989"/>
    </source>
</evidence>
<dbReference type="PANTHER" id="PTHR22911">
    <property type="entry name" value="ACYL-MALONYL CONDENSING ENZYME-RELATED"/>
    <property type="match status" value="1"/>
</dbReference>
<feature type="transmembrane region" description="Helical" evidence="6">
    <location>
        <begin position="180"/>
        <end position="206"/>
    </location>
</feature>
<feature type="domain" description="EamA" evidence="7">
    <location>
        <begin position="149"/>
        <end position="278"/>
    </location>
</feature>
<evidence type="ECO:0000313" key="8">
    <source>
        <dbReference type="EMBL" id="SKA34642.1"/>
    </source>
</evidence>
<feature type="transmembrane region" description="Helical" evidence="6">
    <location>
        <begin position="34"/>
        <end position="56"/>
    </location>
</feature>
<evidence type="ECO:0000256" key="1">
    <source>
        <dbReference type="ARBA" id="ARBA00004141"/>
    </source>
</evidence>